<dbReference type="GO" id="GO:0016829">
    <property type="term" value="F:lyase activity"/>
    <property type="evidence" value="ECO:0007669"/>
    <property type="project" value="UniProtKB-KW"/>
</dbReference>
<feature type="chain" id="PRO_5011690598" evidence="1">
    <location>
        <begin position="26"/>
        <end position="261"/>
    </location>
</feature>
<keyword evidence="3" id="KW-1185">Reference proteome</keyword>
<dbReference type="STRING" id="157910.SAMN05445850_8607"/>
<dbReference type="InterPro" id="IPR025975">
    <property type="entry name" value="Polysacc_lyase"/>
</dbReference>
<evidence type="ECO:0000313" key="2">
    <source>
        <dbReference type="EMBL" id="SDR63070.1"/>
    </source>
</evidence>
<protein>
    <submittedName>
        <fullName evidence="2">Polysaccharide lyase</fullName>
    </submittedName>
</protein>
<reference evidence="3" key="1">
    <citation type="submission" date="2016-10" db="EMBL/GenBank/DDBJ databases">
        <authorList>
            <person name="Varghese N."/>
            <person name="Submissions S."/>
        </authorList>
    </citation>
    <scope>NUCLEOTIDE SEQUENCE [LARGE SCALE GENOMIC DNA]</scope>
    <source>
        <strain evidence="3">DUS833</strain>
    </source>
</reference>
<dbReference type="RefSeq" id="WP_090812925.1">
    <property type="nucleotide sequence ID" value="NZ_FNKX01000005.1"/>
</dbReference>
<dbReference type="AlphaFoldDB" id="A0A1H1KM28"/>
<feature type="signal peptide" evidence="1">
    <location>
        <begin position="1"/>
        <end position="25"/>
    </location>
</feature>
<keyword evidence="1" id="KW-0732">Signal</keyword>
<dbReference type="EMBL" id="FNKX01000005">
    <property type="protein sequence ID" value="SDR63070.1"/>
    <property type="molecule type" value="Genomic_DNA"/>
</dbReference>
<proteinExistence type="predicted"/>
<gene>
    <name evidence="2" type="ORF">SAMN05445850_8607</name>
</gene>
<dbReference type="Pfam" id="PF14099">
    <property type="entry name" value="Polysacc_lyase"/>
    <property type="match status" value="1"/>
</dbReference>
<organism evidence="2 3">
    <name type="scientific">Paraburkholderia tuberum</name>
    <dbReference type="NCBI Taxonomy" id="157910"/>
    <lineage>
        <taxon>Bacteria</taxon>
        <taxon>Pseudomonadati</taxon>
        <taxon>Pseudomonadota</taxon>
        <taxon>Betaproteobacteria</taxon>
        <taxon>Burkholderiales</taxon>
        <taxon>Burkholderiaceae</taxon>
        <taxon>Paraburkholderia</taxon>
    </lineage>
</organism>
<dbReference type="Proteomes" id="UP000199365">
    <property type="component" value="Unassembled WGS sequence"/>
</dbReference>
<accession>A0A1H1KM28</accession>
<dbReference type="Gene3D" id="2.60.120.200">
    <property type="match status" value="1"/>
</dbReference>
<name>A0A1H1KM28_9BURK</name>
<evidence type="ECO:0000313" key="3">
    <source>
        <dbReference type="Proteomes" id="UP000199365"/>
    </source>
</evidence>
<sequence length="261" mass="29720">MCVKSIKQQLIVIVLVIFFSSGTLAEDLAAGTISEISGKYRLVFFSDWEDGIPLNIEQQTVRREDITVGCAQDAQFSNQLRMKIDRNENFSTLANGKPRAEIVLPANATFRLREEYLARWFTYIPADYSFISSEIITQIHQGPASGSPPIMLALTRSGYVFRQQGAEQSSKREKDICCAATDKAIWVRWTLRYRPDDTGNLAITQLWKDEALVYDSRGQPNAYPKDNAAYLKLGLYIPGGWRQAKFDPVVIFYGPVWMWQR</sequence>
<keyword evidence="2" id="KW-0456">Lyase</keyword>
<evidence type="ECO:0000256" key="1">
    <source>
        <dbReference type="SAM" id="SignalP"/>
    </source>
</evidence>